<dbReference type="GO" id="GO:0003942">
    <property type="term" value="F:N-acetyl-gamma-glutamyl-phosphate reductase activity"/>
    <property type="evidence" value="ECO:0007669"/>
    <property type="project" value="UniProtKB-EC"/>
</dbReference>
<dbReference type="AlphaFoldDB" id="A0A644W6T7"/>
<evidence type="ECO:0000313" key="7">
    <source>
        <dbReference type="EMBL" id="MPL99485.1"/>
    </source>
</evidence>
<dbReference type="EMBL" id="VSSQ01000669">
    <property type="protein sequence ID" value="MPL99485.1"/>
    <property type="molecule type" value="Genomic_DNA"/>
</dbReference>
<dbReference type="InterPro" id="IPR050085">
    <property type="entry name" value="AGPR"/>
</dbReference>
<dbReference type="GO" id="GO:0051287">
    <property type="term" value="F:NAD binding"/>
    <property type="evidence" value="ECO:0007669"/>
    <property type="project" value="InterPro"/>
</dbReference>
<dbReference type="GO" id="GO:0006526">
    <property type="term" value="P:L-arginine biosynthetic process"/>
    <property type="evidence" value="ECO:0007669"/>
    <property type="project" value="UniProtKB-KW"/>
</dbReference>
<dbReference type="InterPro" id="IPR000534">
    <property type="entry name" value="Semialdehyde_DH_NAD-bd"/>
</dbReference>
<keyword evidence="2" id="KW-0028">Amino-acid biosynthesis</keyword>
<proteinExistence type="inferred from homology"/>
<dbReference type="HAMAP" id="MF_00150">
    <property type="entry name" value="ArgC_type1"/>
    <property type="match status" value="1"/>
</dbReference>
<dbReference type="PANTHER" id="PTHR32338:SF10">
    <property type="entry name" value="N-ACETYL-GAMMA-GLUTAMYL-PHOSPHATE REDUCTASE, CHLOROPLASTIC-RELATED"/>
    <property type="match status" value="1"/>
</dbReference>
<comment type="caution">
    <text evidence="7">The sequence shown here is derived from an EMBL/GenBank/DDBJ whole genome shotgun (WGS) entry which is preliminary data.</text>
</comment>
<dbReference type="Pfam" id="PF22698">
    <property type="entry name" value="Semialdhyde_dhC_1"/>
    <property type="match status" value="1"/>
</dbReference>
<dbReference type="PROSITE" id="PS01224">
    <property type="entry name" value="ARGC"/>
    <property type="match status" value="1"/>
</dbReference>
<evidence type="ECO:0000256" key="4">
    <source>
        <dbReference type="ARBA" id="ARBA00023002"/>
    </source>
</evidence>
<evidence type="ECO:0000256" key="3">
    <source>
        <dbReference type="ARBA" id="ARBA00022857"/>
    </source>
</evidence>
<keyword evidence="4 7" id="KW-0560">Oxidoreductase</keyword>
<dbReference type="SUPFAM" id="SSF55347">
    <property type="entry name" value="Glyceraldehyde-3-phosphate dehydrogenase-like, C-terminal domain"/>
    <property type="match status" value="1"/>
</dbReference>
<dbReference type="Pfam" id="PF01118">
    <property type="entry name" value="Semialdhyde_dh"/>
    <property type="match status" value="1"/>
</dbReference>
<keyword evidence="1" id="KW-0055">Arginine biosynthesis</keyword>
<dbReference type="InterPro" id="IPR036291">
    <property type="entry name" value="NAD(P)-bd_dom_sf"/>
</dbReference>
<feature type="domain" description="Semialdehyde dehydrogenase NAD-binding" evidence="6">
    <location>
        <begin position="3"/>
        <end position="124"/>
    </location>
</feature>
<dbReference type="Gene3D" id="3.40.50.720">
    <property type="entry name" value="NAD(P)-binding Rossmann-like Domain"/>
    <property type="match status" value="1"/>
</dbReference>
<dbReference type="SUPFAM" id="SSF51735">
    <property type="entry name" value="NAD(P)-binding Rossmann-fold domains"/>
    <property type="match status" value="1"/>
</dbReference>
<sequence length="324" mass="35431">MIKVAIAGATGYTGGELIRILLNHPDIELKWLISTTSAGEKVSSVHRDLLGECNLTFTDSLGDPDVLFMALGHGLSRQFLSAEKISGECKVIDLGNDFRLDGKWGEDHFVYGLSELLFEEISRARFVANPGCFATSINLALAPLAQAGLLKNESHVHAITGSTGAGKALSGTSHFSYRENNISIYKPFTHQHLAEIGMTLDRFAGRKVPAVNMVPLRGDFTRGILASIYTEVEESYDINAIKELFKERYSASPFVIISEEDICLKEVINTNKAMLHIARHGKYIHITSIIDNLLKGASGQAVQNMNIMLGLPVDRALKLKGIGF</sequence>
<evidence type="ECO:0000259" key="6">
    <source>
        <dbReference type="SMART" id="SM00859"/>
    </source>
</evidence>
<evidence type="ECO:0000256" key="2">
    <source>
        <dbReference type="ARBA" id="ARBA00022605"/>
    </source>
</evidence>
<accession>A0A644W6T7</accession>
<dbReference type="Gene3D" id="3.30.360.10">
    <property type="entry name" value="Dihydrodipicolinate Reductase, domain 2"/>
    <property type="match status" value="1"/>
</dbReference>
<dbReference type="SMART" id="SM00859">
    <property type="entry name" value="Semialdhyde_dh"/>
    <property type="match status" value="1"/>
</dbReference>
<dbReference type="InterPro" id="IPR000706">
    <property type="entry name" value="AGPR_type-1"/>
</dbReference>
<organism evidence="7">
    <name type="scientific">bioreactor metagenome</name>
    <dbReference type="NCBI Taxonomy" id="1076179"/>
    <lineage>
        <taxon>unclassified sequences</taxon>
        <taxon>metagenomes</taxon>
        <taxon>ecological metagenomes</taxon>
    </lineage>
</organism>
<evidence type="ECO:0000256" key="1">
    <source>
        <dbReference type="ARBA" id="ARBA00022571"/>
    </source>
</evidence>
<dbReference type="InterPro" id="IPR023013">
    <property type="entry name" value="AGPR_AS"/>
</dbReference>
<dbReference type="CDD" id="cd23934">
    <property type="entry name" value="AGPR_1_C"/>
    <property type="match status" value="1"/>
</dbReference>
<comment type="pathway">
    <text evidence="5">Amino-acid biosynthesis.</text>
</comment>
<reference evidence="7" key="1">
    <citation type="submission" date="2019-08" db="EMBL/GenBank/DDBJ databases">
        <authorList>
            <person name="Kucharzyk K."/>
            <person name="Murdoch R.W."/>
            <person name="Higgins S."/>
            <person name="Loffler F."/>
        </authorList>
    </citation>
    <scope>NUCLEOTIDE SEQUENCE</scope>
</reference>
<dbReference type="PANTHER" id="PTHR32338">
    <property type="entry name" value="N-ACETYL-GAMMA-GLUTAMYL-PHOSPHATE REDUCTASE, CHLOROPLASTIC-RELATED-RELATED"/>
    <property type="match status" value="1"/>
</dbReference>
<dbReference type="CDD" id="cd17895">
    <property type="entry name" value="AGPR_1_N"/>
    <property type="match status" value="1"/>
</dbReference>
<gene>
    <name evidence="7" type="primary">argC_13</name>
    <name evidence="7" type="ORF">SDC9_45703</name>
</gene>
<dbReference type="NCBIfam" id="TIGR01850">
    <property type="entry name" value="argC"/>
    <property type="match status" value="1"/>
</dbReference>
<protein>
    <submittedName>
        <fullName evidence="7">N-acetyl-gamma-glutamyl-phosphate reductase</fullName>
        <ecNumber evidence="7">1.2.1.38</ecNumber>
    </submittedName>
</protein>
<keyword evidence="3" id="KW-0521">NADP</keyword>
<dbReference type="EC" id="1.2.1.38" evidence="7"/>
<evidence type="ECO:0000256" key="5">
    <source>
        <dbReference type="ARBA" id="ARBA00029440"/>
    </source>
</evidence>
<name>A0A644W6T7_9ZZZZ</name>
<dbReference type="InterPro" id="IPR058924">
    <property type="entry name" value="AGPR_dimerisation_dom"/>
</dbReference>
<dbReference type="GO" id="GO:0070401">
    <property type="term" value="F:NADP+ binding"/>
    <property type="evidence" value="ECO:0007669"/>
    <property type="project" value="InterPro"/>
</dbReference>